<reference evidence="17 18" key="2">
    <citation type="journal article" date="2010" name="Nucleic Acids Res.">
        <title>BeetleBase in 2010: revisions to provide comprehensive genomic information for Tribolium castaneum.</title>
        <authorList>
            <person name="Kim H.S."/>
            <person name="Murphy T."/>
            <person name="Xia J."/>
            <person name="Caragea D."/>
            <person name="Park Y."/>
            <person name="Beeman R.W."/>
            <person name="Lorenzen M.D."/>
            <person name="Butcher S."/>
            <person name="Manak J.R."/>
            <person name="Brown S.J."/>
        </authorList>
    </citation>
    <scope>GENOME REANNOTATION</scope>
    <source>
        <strain evidence="17 18">Georgia GA2</strain>
    </source>
</reference>
<evidence type="ECO:0000256" key="4">
    <source>
        <dbReference type="ARBA" id="ARBA00022723"/>
    </source>
</evidence>
<evidence type="ECO:0000256" key="3">
    <source>
        <dbReference type="ARBA" id="ARBA00006991"/>
    </source>
</evidence>
<keyword evidence="9" id="KW-0238">DNA-binding</keyword>
<keyword evidence="11" id="KW-0539">Nucleus</keyword>
<dbReference type="Gene3D" id="3.30.160.60">
    <property type="entry name" value="Classic Zinc Finger"/>
    <property type="match status" value="7"/>
</dbReference>
<feature type="domain" description="C2H2-type" evidence="15">
    <location>
        <begin position="297"/>
        <end position="324"/>
    </location>
</feature>
<dbReference type="KEGG" id="tca:658436"/>
<feature type="compositionally biased region" description="Acidic residues" evidence="14">
    <location>
        <begin position="82"/>
        <end position="93"/>
    </location>
</feature>
<keyword evidence="4 13" id="KW-0479">Metal-binding</keyword>
<keyword evidence="7 13" id="KW-0862">Zinc</keyword>
<dbReference type="InterPro" id="IPR036236">
    <property type="entry name" value="Znf_C2H2_sf"/>
</dbReference>
<dbReference type="Pfam" id="PF00096">
    <property type="entry name" value="zf-C2H2"/>
    <property type="match status" value="5"/>
</dbReference>
<evidence type="ECO:0000256" key="11">
    <source>
        <dbReference type="ARBA" id="ARBA00023242"/>
    </source>
</evidence>
<evidence type="ECO:0000256" key="12">
    <source>
        <dbReference type="PROSITE-ProRule" id="PRU00042"/>
    </source>
</evidence>
<dbReference type="SUPFAM" id="SSF57716">
    <property type="entry name" value="Glucocorticoid receptor-like (DNA-binding domain)"/>
    <property type="match status" value="1"/>
</dbReference>
<evidence type="ECO:0000256" key="5">
    <source>
        <dbReference type="ARBA" id="ARBA00022737"/>
    </source>
</evidence>
<dbReference type="PROSITE" id="PS50157">
    <property type="entry name" value="ZINC_FINGER_C2H2_2"/>
    <property type="match status" value="9"/>
</dbReference>
<feature type="domain" description="C2H2-type" evidence="15">
    <location>
        <begin position="325"/>
        <end position="352"/>
    </location>
</feature>
<keyword evidence="18" id="KW-1185">Reference proteome</keyword>
<gene>
    <name evidence="17" type="primary">AUGUSTUS-3.0.2_15692</name>
    <name evidence="17" type="ORF">TcasGA2_TC015692</name>
</gene>
<comment type="function">
    <text evidence="1">May be involved in transcriptional regulation.</text>
</comment>
<feature type="domain" description="C2H2-type" evidence="15">
    <location>
        <begin position="203"/>
        <end position="231"/>
    </location>
</feature>
<dbReference type="FunFam" id="3.30.160.60:FF:000624">
    <property type="entry name" value="zinc finger protein 697"/>
    <property type="match status" value="1"/>
</dbReference>
<keyword evidence="6 12" id="KW-0863">Zinc-finger</keyword>
<keyword evidence="8" id="KW-0805">Transcription regulation</keyword>
<comment type="subcellular location">
    <subcellularLocation>
        <location evidence="2">Nucleus</location>
    </subcellularLocation>
</comment>
<dbReference type="Pfam" id="PF07776">
    <property type="entry name" value="zf-AD"/>
    <property type="match status" value="1"/>
</dbReference>
<dbReference type="GO" id="GO:0008270">
    <property type="term" value="F:zinc ion binding"/>
    <property type="evidence" value="ECO:0007669"/>
    <property type="project" value="UniProtKB-UniRule"/>
</dbReference>
<dbReference type="InterPro" id="IPR050589">
    <property type="entry name" value="Ikaros_C2H2-ZF"/>
</dbReference>
<evidence type="ECO:0000256" key="6">
    <source>
        <dbReference type="ARBA" id="ARBA00022771"/>
    </source>
</evidence>
<feature type="binding site" evidence="13">
    <location>
        <position position="8"/>
    </location>
    <ligand>
        <name>Zn(2+)</name>
        <dbReference type="ChEBI" id="CHEBI:29105"/>
    </ligand>
</feature>
<protein>
    <submittedName>
        <fullName evidence="17">Zinc finger protein 26-like Protein</fullName>
    </submittedName>
</protein>
<organism evidence="17 18">
    <name type="scientific">Tribolium castaneum</name>
    <name type="common">Red flour beetle</name>
    <dbReference type="NCBI Taxonomy" id="7070"/>
    <lineage>
        <taxon>Eukaryota</taxon>
        <taxon>Metazoa</taxon>
        <taxon>Ecdysozoa</taxon>
        <taxon>Arthropoda</taxon>
        <taxon>Hexapoda</taxon>
        <taxon>Insecta</taxon>
        <taxon>Pterygota</taxon>
        <taxon>Neoptera</taxon>
        <taxon>Endopterygota</taxon>
        <taxon>Coleoptera</taxon>
        <taxon>Polyphaga</taxon>
        <taxon>Cucujiformia</taxon>
        <taxon>Tenebrionidae</taxon>
        <taxon>Tenebrionidae incertae sedis</taxon>
        <taxon>Tribolium</taxon>
    </lineage>
</organism>
<dbReference type="OrthoDB" id="6077919at2759"/>
<evidence type="ECO:0000256" key="10">
    <source>
        <dbReference type="ARBA" id="ARBA00023163"/>
    </source>
</evidence>
<dbReference type="EMBL" id="KQ971347">
    <property type="protein sequence ID" value="EFA05505.2"/>
    <property type="molecule type" value="Genomic_DNA"/>
</dbReference>
<dbReference type="InterPro" id="IPR013087">
    <property type="entry name" value="Znf_C2H2_type"/>
</dbReference>
<dbReference type="HOGENOM" id="CLU_002678_2_2_1"/>
<reference evidence="17 18" key="1">
    <citation type="journal article" date="2008" name="Nature">
        <title>The genome of the model beetle and pest Tribolium castaneum.</title>
        <authorList>
            <consortium name="Tribolium Genome Sequencing Consortium"/>
            <person name="Richards S."/>
            <person name="Gibbs R.A."/>
            <person name="Weinstock G.M."/>
            <person name="Brown S.J."/>
            <person name="Denell R."/>
            <person name="Beeman R.W."/>
            <person name="Gibbs R."/>
            <person name="Beeman R.W."/>
            <person name="Brown S.J."/>
            <person name="Bucher G."/>
            <person name="Friedrich M."/>
            <person name="Grimmelikhuijzen C.J."/>
            <person name="Klingler M."/>
            <person name="Lorenzen M."/>
            <person name="Richards S."/>
            <person name="Roth S."/>
            <person name="Schroder R."/>
            <person name="Tautz D."/>
            <person name="Zdobnov E.M."/>
            <person name="Muzny D."/>
            <person name="Gibbs R.A."/>
            <person name="Weinstock G.M."/>
            <person name="Attaway T."/>
            <person name="Bell S."/>
            <person name="Buhay C.J."/>
            <person name="Chandrabose M.N."/>
            <person name="Chavez D."/>
            <person name="Clerk-Blankenburg K.P."/>
            <person name="Cree A."/>
            <person name="Dao M."/>
            <person name="Davis C."/>
            <person name="Chacko J."/>
            <person name="Dinh H."/>
            <person name="Dugan-Rocha S."/>
            <person name="Fowler G."/>
            <person name="Garner T.T."/>
            <person name="Garnes J."/>
            <person name="Gnirke A."/>
            <person name="Hawes A."/>
            <person name="Hernandez J."/>
            <person name="Hines S."/>
            <person name="Holder M."/>
            <person name="Hume J."/>
            <person name="Jhangiani S.N."/>
            <person name="Joshi V."/>
            <person name="Khan Z.M."/>
            <person name="Jackson L."/>
            <person name="Kovar C."/>
            <person name="Kowis A."/>
            <person name="Lee S."/>
            <person name="Lewis L.R."/>
            <person name="Margolis J."/>
            <person name="Morgan M."/>
            <person name="Nazareth L.V."/>
            <person name="Nguyen N."/>
            <person name="Okwuonu G."/>
            <person name="Parker D."/>
            <person name="Richards S."/>
            <person name="Ruiz S.J."/>
            <person name="Santibanez J."/>
            <person name="Savard J."/>
            <person name="Scherer S.E."/>
            <person name="Schneider B."/>
            <person name="Sodergren E."/>
            <person name="Tautz D."/>
            <person name="Vattahil S."/>
            <person name="Villasana D."/>
            <person name="White C.S."/>
            <person name="Wright R."/>
            <person name="Park Y."/>
            <person name="Beeman R.W."/>
            <person name="Lord J."/>
            <person name="Oppert B."/>
            <person name="Lorenzen M."/>
            <person name="Brown S."/>
            <person name="Wang L."/>
            <person name="Savard J."/>
            <person name="Tautz D."/>
            <person name="Richards S."/>
            <person name="Weinstock G."/>
            <person name="Gibbs R.A."/>
            <person name="Liu Y."/>
            <person name="Worley K."/>
            <person name="Weinstock G."/>
            <person name="Elsik C.G."/>
            <person name="Reese J.T."/>
            <person name="Elhaik E."/>
            <person name="Landan G."/>
            <person name="Graur D."/>
            <person name="Arensburger P."/>
            <person name="Atkinson P."/>
            <person name="Beeman R.W."/>
            <person name="Beidler J."/>
            <person name="Brown S.J."/>
            <person name="Demuth J.P."/>
            <person name="Drury D.W."/>
            <person name="Du Y.Z."/>
            <person name="Fujiwara H."/>
            <person name="Lorenzen M."/>
            <person name="Maselli V."/>
            <person name="Osanai M."/>
            <person name="Park Y."/>
            <person name="Robertson H.M."/>
            <person name="Tu Z."/>
            <person name="Wang J.J."/>
            <person name="Wang S."/>
            <person name="Richards S."/>
            <person name="Song H."/>
            <person name="Zhang L."/>
            <person name="Sodergren E."/>
            <person name="Werner D."/>
            <person name="Stanke M."/>
            <person name="Morgenstern B."/>
            <person name="Solovyev V."/>
            <person name="Kosarev P."/>
            <person name="Brown G."/>
            <person name="Chen H.C."/>
            <person name="Ermolaeva O."/>
            <person name="Hlavina W."/>
            <person name="Kapustin Y."/>
            <person name="Kiryutin B."/>
            <person name="Kitts P."/>
            <person name="Maglott D."/>
            <person name="Pruitt K."/>
            <person name="Sapojnikov V."/>
            <person name="Souvorov A."/>
            <person name="Mackey A.J."/>
            <person name="Waterhouse R.M."/>
            <person name="Wyder S."/>
            <person name="Zdobnov E.M."/>
            <person name="Zdobnov E.M."/>
            <person name="Wyder S."/>
            <person name="Kriventseva E.V."/>
            <person name="Kadowaki T."/>
            <person name="Bork P."/>
            <person name="Aranda M."/>
            <person name="Bao R."/>
            <person name="Beermann A."/>
            <person name="Berns N."/>
            <person name="Bolognesi R."/>
            <person name="Bonneton F."/>
            <person name="Bopp D."/>
            <person name="Brown S.J."/>
            <person name="Bucher G."/>
            <person name="Butts T."/>
            <person name="Chaumot A."/>
            <person name="Denell R.E."/>
            <person name="Ferrier D.E."/>
            <person name="Friedrich M."/>
            <person name="Gordon C.M."/>
            <person name="Jindra M."/>
            <person name="Klingler M."/>
            <person name="Lan Q."/>
            <person name="Lattorff H.M."/>
            <person name="Laudet V."/>
            <person name="von Levetsow C."/>
            <person name="Liu Z."/>
            <person name="Lutz R."/>
            <person name="Lynch J.A."/>
            <person name="da Fonseca R.N."/>
            <person name="Posnien N."/>
            <person name="Reuter R."/>
            <person name="Roth S."/>
            <person name="Savard J."/>
            <person name="Schinko J.B."/>
            <person name="Schmitt C."/>
            <person name="Schoppmeier M."/>
            <person name="Schroder R."/>
            <person name="Shippy T.D."/>
            <person name="Simonnet F."/>
            <person name="Marques-Souza H."/>
            <person name="Tautz D."/>
            <person name="Tomoyasu Y."/>
            <person name="Trauner J."/>
            <person name="Van der Zee M."/>
            <person name="Vervoort M."/>
            <person name="Wittkopp N."/>
            <person name="Wimmer E.A."/>
            <person name="Yang X."/>
            <person name="Jones A.K."/>
            <person name="Sattelle D.B."/>
            <person name="Ebert P.R."/>
            <person name="Nelson D."/>
            <person name="Scott J.G."/>
            <person name="Beeman R.W."/>
            <person name="Muthukrishnan S."/>
            <person name="Kramer K.J."/>
            <person name="Arakane Y."/>
            <person name="Beeman R.W."/>
            <person name="Zhu Q."/>
            <person name="Hogenkamp D."/>
            <person name="Dixit R."/>
            <person name="Oppert B."/>
            <person name="Jiang H."/>
            <person name="Zou Z."/>
            <person name="Marshall J."/>
            <person name="Elpidina E."/>
            <person name="Vinokurov K."/>
            <person name="Oppert C."/>
            <person name="Zou Z."/>
            <person name="Evans J."/>
            <person name="Lu Z."/>
            <person name="Zhao P."/>
            <person name="Sumathipala N."/>
            <person name="Altincicek B."/>
            <person name="Vilcinskas A."/>
            <person name="Williams M."/>
            <person name="Hultmark D."/>
            <person name="Hetru C."/>
            <person name="Jiang H."/>
            <person name="Grimmelikhuijzen C.J."/>
            <person name="Hauser F."/>
            <person name="Cazzamali G."/>
            <person name="Williamson M."/>
            <person name="Park Y."/>
            <person name="Li B."/>
            <person name="Tanaka Y."/>
            <person name="Predel R."/>
            <person name="Neupert S."/>
            <person name="Schachtner J."/>
            <person name="Verleyen P."/>
            <person name="Raible F."/>
            <person name="Bork P."/>
            <person name="Friedrich M."/>
            <person name="Walden K.K."/>
            <person name="Robertson H.M."/>
            <person name="Angeli S."/>
            <person name="Foret S."/>
            <person name="Bucher G."/>
            <person name="Schuetz S."/>
            <person name="Maleszka R."/>
            <person name="Wimmer E.A."/>
            <person name="Beeman R.W."/>
            <person name="Lorenzen M."/>
            <person name="Tomoyasu Y."/>
            <person name="Miller S.C."/>
            <person name="Grossmann D."/>
            <person name="Bucher G."/>
        </authorList>
    </citation>
    <scope>NUCLEOTIDE SEQUENCE [LARGE SCALE GENOMIC DNA]</scope>
    <source>
        <strain evidence="17 18">Georgia GA2</strain>
    </source>
</reference>
<feature type="domain" description="C2H2-type" evidence="15">
    <location>
        <begin position="469"/>
        <end position="492"/>
    </location>
</feature>
<evidence type="ECO:0000256" key="9">
    <source>
        <dbReference type="ARBA" id="ARBA00023125"/>
    </source>
</evidence>
<dbReference type="PANTHER" id="PTHR24404">
    <property type="entry name" value="ZINC FINGER PROTEIN"/>
    <property type="match status" value="1"/>
</dbReference>
<sequence>MLNKCRVCLGFSENMKHVTHGDPLATMYTSLTKFEWIRDENIASSLCPECETTLEKCHTFLEKCKKSHAILLKEIEEKSEIKEEENDFDDESESEGKNKSHLEQISVEEVEKAIFEYQERQKGGTYTCIVCNYVLISLRALSGHMSMKHKDVRANWCHICNQTFDNLAEHNHRLLESCPFCEKTIAKKYFVEHLKAHAGIRTIQCCFCTNKFATYSALQWHYSTKHSDEMKNDIATTKRKFCQICNKRVRSLPRHNSQLHEKTSAPKTHICHFCTKELKTESGLKTHLKLHKSDGRHTCSYCGKPHRDRATMIQHERTHTGEKPFICSVCGKGFAQSSGLNTHMKLHTGRPEACHICEKRFCRPSELKLHLRKHAGEKPFLCTECGKAFKQKSHLTEHMNAAHSDVRPFECHYCHKAFKLKSLLTSHLQRHSGYKPFQCESCSYACFTQYRLQQHMKQHNKEVKREIGYVCPVCEKGFSSQAMFNTHVTSAHNAIL</sequence>
<keyword evidence="5" id="KW-0677">Repeat</keyword>
<dbReference type="FunCoup" id="D2A6F6">
    <property type="interactions" value="140"/>
</dbReference>
<dbReference type="GO" id="GO:0000978">
    <property type="term" value="F:RNA polymerase II cis-regulatory region sequence-specific DNA binding"/>
    <property type="evidence" value="ECO:0000318"/>
    <property type="project" value="GO_Central"/>
</dbReference>
<feature type="domain" description="ZAD" evidence="16">
    <location>
        <begin position="3"/>
        <end position="74"/>
    </location>
</feature>
<feature type="binding site" evidence="13">
    <location>
        <position position="47"/>
    </location>
    <ligand>
        <name>Zn(2+)</name>
        <dbReference type="ChEBI" id="CHEBI:29105"/>
    </ligand>
</feature>
<feature type="domain" description="C2H2-type" evidence="15">
    <location>
        <begin position="352"/>
        <end position="379"/>
    </location>
</feature>
<dbReference type="FunFam" id="3.30.160.60:FF:000145">
    <property type="entry name" value="Zinc finger protein 574"/>
    <property type="match status" value="1"/>
</dbReference>
<dbReference type="InterPro" id="IPR012934">
    <property type="entry name" value="Znf_AD"/>
</dbReference>
<dbReference type="PANTHER" id="PTHR24404:SF114">
    <property type="entry name" value="KLUMPFUSS, ISOFORM B-RELATED"/>
    <property type="match status" value="1"/>
</dbReference>
<dbReference type="SMART" id="SM00868">
    <property type="entry name" value="zf-AD"/>
    <property type="match status" value="1"/>
</dbReference>
<dbReference type="GO" id="GO:0006355">
    <property type="term" value="P:regulation of DNA-templated transcription"/>
    <property type="evidence" value="ECO:0000318"/>
    <property type="project" value="GO_Central"/>
</dbReference>
<evidence type="ECO:0000259" key="15">
    <source>
        <dbReference type="PROSITE" id="PS50157"/>
    </source>
</evidence>
<evidence type="ECO:0000256" key="13">
    <source>
        <dbReference type="PROSITE-ProRule" id="PRU01263"/>
    </source>
</evidence>
<keyword evidence="10" id="KW-0804">Transcription</keyword>
<dbReference type="eggNOG" id="KOG1721">
    <property type="taxonomic scope" value="Eukaryota"/>
</dbReference>
<evidence type="ECO:0000313" key="18">
    <source>
        <dbReference type="Proteomes" id="UP000007266"/>
    </source>
</evidence>
<dbReference type="GO" id="GO:0000981">
    <property type="term" value="F:DNA-binding transcription factor activity, RNA polymerase II-specific"/>
    <property type="evidence" value="ECO:0000318"/>
    <property type="project" value="GO_Central"/>
</dbReference>
<feature type="region of interest" description="Disordered" evidence="14">
    <location>
        <begin position="81"/>
        <end position="100"/>
    </location>
</feature>
<dbReference type="SMART" id="SM00355">
    <property type="entry name" value="ZnF_C2H2"/>
    <property type="match status" value="12"/>
</dbReference>
<evidence type="ECO:0000256" key="2">
    <source>
        <dbReference type="ARBA" id="ARBA00004123"/>
    </source>
</evidence>
<evidence type="ECO:0000313" key="17">
    <source>
        <dbReference type="EMBL" id="EFA05505.2"/>
    </source>
</evidence>
<dbReference type="PROSITE" id="PS00028">
    <property type="entry name" value="ZINC_FINGER_C2H2_1"/>
    <property type="match status" value="9"/>
</dbReference>
<feature type="domain" description="C2H2-type" evidence="15">
    <location>
        <begin position="380"/>
        <end position="408"/>
    </location>
</feature>
<dbReference type="PROSITE" id="PS51915">
    <property type="entry name" value="ZAD"/>
    <property type="match status" value="1"/>
</dbReference>
<dbReference type="InParanoid" id="D2A6F6"/>
<evidence type="ECO:0000259" key="16">
    <source>
        <dbReference type="PROSITE" id="PS51915"/>
    </source>
</evidence>
<dbReference type="FunFam" id="3.30.160.60:FF:002355">
    <property type="entry name" value="Zinc finger protein 623"/>
    <property type="match status" value="1"/>
</dbReference>
<dbReference type="SUPFAM" id="SSF57667">
    <property type="entry name" value="beta-beta-alpha zinc fingers"/>
    <property type="match status" value="5"/>
</dbReference>
<name>D2A6F6_TRICA</name>
<feature type="domain" description="C2H2-type" evidence="15">
    <location>
        <begin position="437"/>
        <end position="464"/>
    </location>
</feature>
<feature type="domain" description="C2H2-type" evidence="15">
    <location>
        <begin position="269"/>
        <end position="296"/>
    </location>
</feature>
<comment type="similarity">
    <text evidence="3">Belongs to the krueppel C2H2-type zinc-finger protein family.</text>
</comment>
<dbReference type="GO" id="GO:0005634">
    <property type="term" value="C:nucleus"/>
    <property type="evidence" value="ECO:0007669"/>
    <property type="project" value="UniProtKB-SubCell"/>
</dbReference>
<feature type="domain" description="C2H2-type" evidence="15">
    <location>
        <begin position="409"/>
        <end position="436"/>
    </location>
</feature>
<evidence type="ECO:0000256" key="8">
    <source>
        <dbReference type="ARBA" id="ARBA00023015"/>
    </source>
</evidence>
<evidence type="ECO:0000256" key="1">
    <source>
        <dbReference type="ARBA" id="ARBA00003767"/>
    </source>
</evidence>
<feature type="binding site" evidence="13">
    <location>
        <position position="5"/>
    </location>
    <ligand>
        <name>Zn(2+)</name>
        <dbReference type="ChEBI" id="CHEBI:29105"/>
    </ligand>
</feature>
<dbReference type="Proteomes" id="UP000007266">
    <property type="component" value="Linkage group 6"/>
</dbReference>
<evidence type="ECO:0000256" key="7">
    <source>
        <dbReference type="ARBA" id="ARBA00022833"/>
    </source>
</evidence>
<dbReference type="AlphaFoldDB" id="D2A6F6"/>
<feature type="binding site" evidence="13">
    <location>
        <position position="50"/>
    </location>
    <ligand>
        <name>Zn(2+)</name>
        <dbReference type="ChEBI" id="CHEBI:29105"/>
    </ligand>
</feature>
<evidence type="ECO:0000256" key="14">
    <source>
        <dbReference type="SAM" id="MobiDB-lite"/>
    </source>
</evidence>
<proteinExistence type="inferred from homology"/>
<accession>D2A6F6</accession>